<dbReference type="Gene3D" id="1.20.1250.20">
    <property type="entry name" value="MFS general substrate transporter like domains"/>
    <property type="match status" value="1"/>
</dbReference>
<dbReference type="Pfam" id="PF05977">
    <property type="entry name" value="MFS_3"/>
    <property type="match status" value="1"/>
</dbReference>
<feature type="transmembrane region" description="Helical" evidence="7">
    <location>
        <begin position="228"/>
        <end position="249"/>
    </location>
</feature>
<keyword evidence="2" id="KW-0813">Transport</keyword>
<proteinExistence type="predicted"/>
<feature type="transmembrane region" description="Helical" evidence="7">
    <location>
        <begin position="178"/>
        <end position="197"/>
    </location>
</feature>
<feature type="transmembrane region" description="Helical" evidence="7">
    <location>
        <begin position="354"/>
        <end position="376"/>
    </location>
</feature>
<gene>
    <name evidence="9" type="ORF">NEF87_001609</name>
</gene>
<evidence type="ECO:0000256" key="7">
    <source>
        <dbReference type="SAM" id="Phobius"/>
    </source>
</evidence>
<dbReference type="InterPro" id="IPR036259">
    <property type="entry name" value="MFS_trans_sf"/>
</dbReference>
<evidence type="ECO:0000256" key="2">
    <source>
        <dbReference type="ARBA" id="ARBA00022448"/>
    </source>
</evidence>
<dbReference type="PANTHER" id="PTHR23513">
    <property type="entry name" value="INTEGRAL MEMBRANE EFFLUX PROTEIN-RELATED"/>
    <property type="match status" value="1"/>
</dbReference>
<dbReference type="InterPro" id="IPR020846">
    <property type="entry name" value="MFS_dom"/>
</dbReference>
<sequence length="431" mass="48343">MIKNSPDLDSNQYNLKGYISIFTSQQFSIFGSAIVQFALIWWLSTAYTETLVLSLATMAGLLPTILIAPFAGVICDRWNRKKILLLTDSFQALSTLALILLFWFNVVELYHIYILLGIRGLMQGLQMPAGISVMSSMVPSDKITKFNSLNSMLQALSYLLSPAFGAIAVSNFDIATIYWLDVFTFIPAAIVLLKVSIPSLPKSLNEKSKINFIGDIKESLIYLMEKKLFWLILFFALANIFINPLFSLLPKLISDFYQASAYFYSFLMIIVHVGYIVATILIMQKKNYIPTIKSIVVNCFGLSITTLLLYFIPSNGKWLFYPLGALVGFFIALVDVQFMSLLQVVIPKEMQGRIFSTFFTLIKSLLPLALILWGVVADSLSIHSIYLLSPVISLILMVLLTLFTPLLKLKFESSAIPDDEPKPMEELASNS</sequence>
<keyword evidence="10" id="KW-1185">Reference proteome</keyword>
<dbReference type="SUPFAM" id="SSF103473">
    <property type="entry name" value="MFS general substrate transporter"/>
    <property type="match status" value="1"/>
</dbReference>
<feature type="transmembrane region" description="Helical" evidence="7">
    <location>
        <begin position="382"/>
        <end position="403"/>
    </location>
</feature>
<protein>
    <submittedName>
        <fullName evidence="9">Enterobactin exporter EntS</fullName>
    </submittedName>
</protein>
<keyword evidence="6 7" id="KW-0472">Membrane</keyword>
<evidence type="ECO:0000256" key="1">
    <source>
        <dbReference type="ARBA" id="ARBA00004651"/>
    </source>
</evidence>
<evidence type="ECO:0000256" key="6">
    <source>
        <dbReference type="ARBA" id="ARBA00023136"/>
    </source>
</evidence>
<evidence type="ECO:0000259" key="8">
    <source>
        <dbReference type="PROSITE" id="PS50850"/>
    </source>
</evidence>
<name>A0ABY6HP86_9ARCH</name>
<keyword evidence="3" id="KW-1003">Cell membrane</keyword>
<feature type="transmembrane region" description="Helical" evidence="7">
    <location>
        <begin position="295"/>
        <end position="312"/>
    </location>
</feature>
<accession>A0ABY6HP86</accession>
<feature type="domain" description="Major facilitator superfamily (MFS) profile" evidence="8">
    <location>
        <begin position="1"/>
        <end position="408"/>
    </location>
</feature>
<dbReference type="EMBL" id="CP104013">
    <property type="protein sequence ID" value="UYP45324.1"/>
    <property type="molecule type" value="Genomic_DNA"/>
</dbReference>
<feature type="transmembrane region" description="Helical" evidence="7">
    <location>
        <begin position="50"/>
        <end position="71"/>
    </location>
</feature>
<feature type="transmembrane region" description="Helical" evidence="7">
    <location>
        <begin position="318"/>
        <end position="342"/>
    </location>
</feature>
<dbReference type="PROSITE" id="PS50850">
    <property type="entry name" value="MFS"/>
    <property type="match status" value="1"/>
</dbReference>
<evidence type="ECO:0000256" key="5">
    <source>
        <dbReference type="ARBA" id="ARBA00022989"/>
    </source>
</evidence>
<organism evidence="9 10">
    <name type="scientific">Candidatus Lokiarchaeum ossiferum</name>
    <dbReference type="NCBI Taxonomy" id="2951803"/>
    <lineage>
        <taxon>Archaea</taxon>
        <taxon>Promethearchaeati</taxon>
        <taxon>Promethearchaeota</taxon>
        <taxon>Promethearchaeia</taxon>
        <taxon>Promethearchaeales</taxon>
        <taxon>Promethearchaeaceae</taxon>
        <taxon>Candidatus Lokiarchaeum</taxon>
    </lineage>
</organism>
<dbReference type="PANTHER" id="PTHR23513:SF6">
    <property type="entry name" value="MAJOR FACILITATOR SUPERFAMILY ASSOCIATED DOMAIN-CONTAINING PROTEIN"/>
    <property type="match status" value="1"/>
</dbReference>
<evidence type="ECO:0000313" key="9">
    <source>
        <dbReference type="EMBL" id="UYP45324.1"/>
    </source>
</evidence>
<keyword evidence="5 7" id="KW-1133">Transmembrane helix</keyword>
<reference evidence="9" key="1">
    <citation type="submission" date="2022-09" db="EMBL/GenBank/DDBJ databases">
        <title>Actin cytoskeleton and complex cell architecture in an #Asgard archaeon.</title>
        <authorList>
            <person name="Ponce Toledo R.I."/>
            <person name="Schleper C."/>
            <person name="Rodrigues Oliveira T."/>
            <person name="Wollweber F."/>
            <person name="Xu J."/>
            <person name="Rittmann S."/>
            <person name="Klingl A."/>
            <person name="Pilhofer M."/>
        </authorList>
    </citation>
    <scope>NUCLEOTIDE SEQUENCE</scope>
    <source>
        <strain evidence="9">B-35</strain>
    </source>
</reference>
<feature type="transmembrane region" description="Helical" evidence="7">
    <location>
        <begin position="261"/>
        <end position="283"/>
    </location>
</feature>
<comment type="subcellular location">
    <subcellularLocation>
        <location evidence="1">Cell membrane</location>
        <topology evidence="1">Multi-pass membrane protein</topology>
    </subcellularLocation>
</comment>
<evidence type="ECO:0000313" key="10">
    <source>
        <dbReference type="Proteomes" id="UP001208689"/>
    </source>
</evidence>
<evidence type="ECO:0000256" key="4">
    <source>
        <dbReference type="ARBA" id="ARBA00022692"/>
    </source>
</evidence>
<dbReference type="Proteomes" id="UP001208689">
    <property type="component" value="Chromosome"/>
</dbReference>
<dbReference type="InterPro" id="IPR010290">
    <property type="entry name" value="TM_effector"/>
</dbReference>
<evidence type="ECO:0000256" key="3">
    <source>
        <dbReference type="ARBA" id="ARBA00022475"/>
    </source>
</evidence>
<dbReference type="CDD" id="cd06173">
    <property type="entry name" value="MFS_MefA_like"/>
    <property type="match status" value="1"/>
</dbReference>
<keyword evidence="4 7" id="KW-0812">Transmembrane</keyword>
<feature type="transmembrane region" description="Helical" evidence="7">
    <location>
        <begin position="21"/>
        <end position="44"/>
    </location>
</feature>